<evidence type="ECO:0000259" key="7">
    <source>
        <dbReference type="PROSITE" id="PS51094"/>
    </source>
</evidence>
<dbReference type="Pfam" id="PF00359">
    <property type="entry name" value="PTS_EIIA_2"/>
    <property type="match status" value="1"/>
</dbReference>
<dbReference type="Gene3D" id="1.10.10.10">
    <property type="entry name" value="Winged helix-like DNA-binding domain superfamily/Winged helix DNA-binding domain"/>
    <property type="match status" value="2"/>
</dbReference>
<dbReference type="SUPFAM" id="SSF52794">
    <property type="entry name" value="PTS system IIB component-like"/>
    <property type="match status" value="1"/>
</dbReference>
<dbReference type="InterPro" id="IPR016152">
    <property type="entry name" value="PTrfase/Anion_transptr"/>
</dbReference>
<dbReference type="eggNOG" id="COG1762">
    <property type="taxonomic scope" value="Bacteria"/>
</dbReference>
<dbReference type="InterPro" id="IPR013196">
    <property type="entry name" value="HTH_11"/>
</dbReference>
<reference evidence="12" key="2">
    <citation type="journal article" date="2018" name="Vet. Microbiol.">
        <title>Methicillin-resistant staphylococci amongst veterinary personnel, personnel-owned pets, patients and the hospital environment of two small animal veterinary hospitals.</title>
        <authorList>
            <person name="Worthing K.A."/>
            <person name="Brown J."/>
            <person name="Gerber L."/>
            <person name="Abraham S."/>
            <person name="Trott D."/>
            <person name="Norris J.M."/>
        </authorList>
    </citation>
    <scope>NUCLEOTIDE SEQUENCE</scope>
    <source>
        <strain evidence="12">ST496-2</strain>
    </source>
</reference>
<dbReference type="PROSITE" id="PS51094">
    <property type="entry name" value="PTS_EIIA_TYPE_2"/>
    <property type="match status" value="1"/>
</dbReference>
<evidence type="ECO:0000256" key="1">
    <source>
        <dbReference type="ARBA" id="ARBA00011798"/>
    </source>
</evidence>
<dbReference type="Gene3D" id="1.10.1790.10">
    <property type="entry name" value="PRD domain"/>
    <property type="match status" value="2"/>
</dbReference>
<dbReference type="eggNOG" id="COG3711">
    <property type="taxonomic scope" value="Bacteria"/>
</dbReference>
<dbReference type="InterPro" id="IPR036390">
    <property type="entry name" value="WH_DNA-bd_sf"/>
</dbReference>
<evidence type="ECO:0000313" key="13">
    <source>
        <dbReference type="Proteomes" id="UP000246351"/>
    </source>
</evidence>
<evidence type="ECO:0000256" key="6">
    <source>
        <dbReference type="ARBA" id="ARBA00023163"/>
    </source>
</evidence>
<keyword evidence="5" id="KW-0010">Activator</keyword>
<organism evidence="11 13">
    <name type="scientific">Staphylococcus pseudintermedius</name>
    <dbReference type="NCBI Taxonomy" id="283734"/>
    <lineage>
        <taxon>Bacteria</taxon>
        <taxon>Bacillati</taxon>
        <taxon>Bacillota</taxon>
        <taxon>Bacilli</taxon>
        <taxon>Bacillales</taxon>
        <taxon>Staphylococcaceae</taxon>
        <taxon>Staphylococcus</taxon>
        <taxon>Staphylococcus intermedius group</taxon>
    </lineage>
</organism>
<dbReference type="Pfam" id="PF00874">
    <property type="entry name" value="PRD"/>
    <property type="match status" value="2"/>
</dbReference>
<dbReference type="OrthoDB" id="3710983at2"/>
<evidence type="ECO:0000313" key="11">
    <source>
        <dbReference type="EMBL" id="PWZ97314.1"/>
    </source>
</evidence>
<evidence type="ECO:0000256" key="5">
    <source>
        <dbReference type="ARBA" id="ARBA00023159"/>
    </source>
</evidence>
<dbReference type="STRING" id="937773.SPSINT_2273"/>
<dbReference type="Proteomes" id="UP000246351">
    <property type="component" value="Unassembled WGS sequence"/>
</dbReference>
<dbReference type="InterPro" id="IPR002178">
    <property type="entry name" value="PTS_EIIA_type-2_dom"/>
</dbReference>
<keyword evidence="2" id="KW-0808">Transferase</keyword>
<dbReference type="PROSITE" id="PS51099">
    <property type="entry name" value="PTS_EIIB_TYPE_2"/>
    <property type="match status" value="1"/>
</dbReference>
<name>A0A166MZC7_STAPS</name>
<dbReference type="Proteomes" id="UP000246800">
    <property type="component" value="Unassembled WGS sequence"/>
</dbReference>
<dbReference type="CDD" id="cd05568">
    <property type="entry name" value="PTS_IIB_bgl_like"/>
    <property type="match status" value="1"/>
</dbReference>
<dbReference type="InterPro" id="IPR036095">
    <property type="entry name" value="PTS_EIIB-like_sf"/>
</dbReference>
<dbReference type="PANTHER" id="PTHR30185:SF12">
    <property type="entry name" value="TRANSCRIPTIONAL REGULATOR MANR"/>
    <property type="match status" value="1"/>
</dbReference>
<dbReference type="RefSeq" id="WP_015729721.1">
    <property type="nucleotide sequence ID" value="NZ_AP019372.1"/>
</dbReference>
<evidence type="ECO:0000256" key="2">
    <source>
        <dbReference type="ARBA" id="ARBA00022679"/>
    </source>
</evidence>
<dbReference type="EMBL" id="QQPC01000074">
    <property type="protein sequence ID" value="REA80564.1"/>
    <property type="molecule type" value="Genomic_DNA"/>
</dbReference>
<dbReference type="EMBL" id="QEIV01001255">
    <property type="protein sequence ID" value="PWZ97314.1"/>
    <property type="molecule type" value="Genomic_DNA"/>
</dbReference>
<gene>
    <name evidence="10" type="ORF">DD902_02970</name>
    <name evidence="11" type="ORF">DD924_12565</name>
    <name evidence="12" type="ORF">DV961_10620</name>
</gene>
<dbReference type="GO" id="GO:0006355">
    <property type="term" value="P:regulation of DNA-templated transcription"/>
    <property type="evidence" value="ECO:0007669"/>
    <property type="project" value="InterPro"/>
</dbReference>
<evidence type="ECO:0000256" key="4">
    <source>
        <dbReference type="ARBA" id="ARBA00023015"/>
    </source>
</evidence>
<protein>
    <submittedName>
        <fullName evidence="11">PRD domain-containing protein</fullName>
    </submittedName>
</protein>
<evidence type="ECO:0000259" key="8">
    <source>
        <dbReference type="PROSITE" id="PS51099"/>
    </source>
</evidence>
<evidence type="ECO:0000313" key="15">
    <source>
        <dbReference type="Proteomes" id="UP000256409"/>
    </source>
</evidence>
<evidence type="ECO:0000259" key="9">
    <source>
        <dbReference type="PROSITE" id="PS51372"/>
    </source>
</evidence>
<comment type="caution">
    <text evidence="11">The sequence shown here is derived from an EMBL/GenBank/DDBJ whole genome shotgun (WGS) entry which is preliminary data.</text>
</comment>
<dbReference type="InterPro" id="IPR007737">
    <property type="entry name" value="Mga_HTH"/>
</dbReference>
<dbReference type="InterPro" id="IPR036634">
    <property type="entry name" value="PRD_sf"/>
</dbReference>
<dbReference type="InterPro" id="IPR050661">
    <property type="entry name" value="BglG_antiterminators"/>
</dbReference>
<dbReference type="SUPFAM" id="SSF46785">
    <property type="entry name" value="Winged helix' DNA-binding domain"/>
    <property type="match status" value="1"/>
</dbReference>
<evidence type="ECO:0000256" key="3">
    <source>
        <dbReference type="ARBA" id="ARBA00022737"/>
    </source>
</evidence>
<keyword evidence="4" id="KW-0805">Transcription regulation</keyword>
<dbReference type="Pfam" id="PF05043">
    <property type="entry name" value="Mga"/>
    <property type="match status" value="1"/>
</dbReference>
<dbReference type="Pfam" id="PF02302">
    <property type="entry name" value="PTS_IIB"/>
    <property type="match status" value="1"/>
</dbReference>
<sequence length="644" mass="74809">MLTNRQFEILNKVIKAQDFISIAELANEFERSERTIQYDIEYIEFMKEALQLQIQRSKSNGIKIECENFSAIRQMNRATFPDVHFTKSERHLQILLHLFEAKAPVNSRMLSTLVNVSRRTIVDDLKDVTEWLQAQALTLRYMKNKGFVIDGDEGSYRKAYGLIIHDYVKSTNELVRKTLFENEDMQWMRQMVIRTLEEKGYPLFQIALDGLVIHLLIAIQRVKKQFTMEPPTEALTALIETDAFRVAQAIAVEVEQHDDIAFPISETMFIALHLLSAKKLKIENDHVGTEELKILIHQFVERMSASLGIDLIRDTKLLNNLYLHLAPALNRLTYRFVQHNPIKQEIYTQYMEITEVITDNIWIFEELYEVEFTDDEMAYLTLHVASAIERLTQHRGRKIKIVLLCGSGIGTSQLLKEKLRKIYPEFDILNAYSLYQIDETQLKKRYVDYVITTVPIELESIECIKVTPFLDEKDREKLNDIINKERERFVHHLSRRGLQLKQVMKSEFLGSIHQKMSRNEAIAEVMRPLEQAGMIHAQYKKEIINKLDEFGAYMVISPHIALLHGSTEFALKGVGMTLFHFEQGVYFGHERFDPVKVMIGLATDEPQKHLTALKELSDILMDDTMRVQLLNGDLTGLKNKLACL</sequence>
<dbReference type="InterPro" id="IPR003501">
    <property type="entry name" value="PTS_EIIB_2/3"/>
</dbReference>
<dbReference type="AlphaFoldDB" id="A0A166MZC7"/>
<dbReference type="InterPro" id="IPR036388">
    <property type="entry name" value="WH-like_DNA-bd_sf"/>
</dbReference>
<accession>A0A166MZC7</accession>
<evidence type="ECO:0000313" key="10">
    <source>
        <dbReference type="EMBL" id="PWZ76379.1"/>
    </source>
</evidence>
<dbReference type="SUPFAM" id="SSF55804">
    <property type="entry name" value="Phoshotransferase/anion transport protein"/>
    <property type="match status" value="1"/>
</dbReference>
<evidence type="ECO:0000313" key="12">
    <source>
        <dbReference type="EMBL" id="REA80564.1"/>
    </source>
</evidence>
<dbReference type="GO" id="GO:0008982">
    <property type="term" value="F:protein-N(PI)-phosphohistidine-sugar phosphotransferase activity"/>
    <property type="evidence" value="ECO:0007669"/>
    <property type="project" value="InterPro"/>
</dbReference>
<dbReference type="InterPro" id="IPR011608">
    <property type="entry name" value="PRD"/>
</dbReference>
<keyword evidence="6" id="KW-0804">Transcription</keyword>
<dbReference type="Pfam" id="PF08279">
    <property type="entry name" value="HTH_11"/>
    <property type="match status" value="1"/>
</dbReference>
<dbReference type="PANTHER" id="PTHR30185">
    <property type="entry name" value="CRYPTIC BETA-GLUCOSIDE BGL OPERON ANTITERMINATOR"/>
    <property type="match status" value="1"/>
</dbReference>
<dbReference type="GO" id="GO:0009401">
    <property type="term" value="P:phosphoenolpyruvate-dependent sugar phosphotransferase system"/>
    <property type="evidence" value="ECO:0007669"/>
    <property type="project" value="InterPro"/>
</dbReference>
<evidence type="ECO:0000313" key="14">
    <source>
        <dbReference type="Proteomes" id="UP000246800"/>
    </source>
</evidence>
<feature type="domain" description="PRD" evidence="9">
    <location>
        <begin position="287"/>
        <end position="394"/>
    </location>
</feature>
<reference evidence="13 14" key="1">
    <citation type="journal article" date="2018" name="Vet. Microbiol.">
        <title>Clonal diversity and geographic distribution of methicillin-resistant Staphylococcus pseudintermedius from Australian animals: Discovery of novel sequence types.</title>
        <authorList>
            <person name="Worthing K.A."/>
            <person name="Abraham S."/>
            <person name="Coombs G.W."/>
            <person name="Pang S."/>
            <person name="Saputra S."/>
            <person name="Jordan D."/>
            <person name="Trott D.J."/>
            <person name="Norris J.M."/>
        </authorList>
    </citation>
    <scope>NUCLEOTIDE SEQUENCE [LARGE SCALE GENOMIC DNA]</scope>
    <source>
        <strain evidence="10 14">ST525 1</strain>
        <strain evidence="11 13">ST71 3</strain>
    </source>
</reference>
<reference evidence="15" key="3">
    <citation type="journal article" date="2018" name="Vet. Microbiol.">
        <title>Molecular epidemiology of methicillin-resistant staphylococci amongst veterinary personnel, personnel-owned pets, patients and the hospital environment of two companion animal veterinary hospitals.</title>
        <authorList>
            <person name="Worthing K.A."/>
            <person name="Brown J."/>
            <person name="Gerber L."/>
            <person name="Abraham S."/>
            <person name="Trott D."/>
            <person name="Norris J.M."/>
        </authorList>
    </citation>
    <scope>NUCLEOTIDE SEQUENCE [LARGE SCALE GENOMIC DNA]</scope>
    <source>
        <strain evidence="15">ST496-2</strain>
    </source>
</reference>
<dbReference type="PROSITE" id="PS51372">
    <property type="entry name" value="PRD_2"/>
    <property type="match status" value="2"/>
</dbReference>
<comment type="subunit">
    <text evidence="1">Homodimer or homotrimer. Seems to be a monomer when not phosphorylated.</text>
</comment>
<dbReference type="Gene3D" id="3.40.50.2300">
    <property type="match status" value="1"/>
</dbReference>
<dbReference type="Gene3D" id="3.40.930.10">
    <property type="entry name" value="Mannitol-specific EII, Chain A"/>
    <property type="match status" value="1"/>
</dbReference>
<feature type="domain" description="PRD" evidence="9">
    <location>
        <begin position="179"/>
        <end position="284"/>
    </location>
</feature>
<keyword evidence="3" id="KW-0677">Repeat</keyword>
<feature type="domain" description="PTS EIIB type-2" evidence="8">
    <location>
        <begin position="399"/>
        <end position="490"/>
    </location>
</feature>
<feature type="domain" description="PTS EIIA type-2" evidence="7">
    <location>
        <begin position="502"/>
        <end position="644"/>
    </location>
</feature>
<dbReference type="SUPFAM" id="SSF63520">
    <property type="entry name" value="PTS-regulatory domain, PRD"/>
    <property type="match status" value="2"/>
</dbReference>
<dbReference type="InterPro" id="IPR013011">
    <property type="entry name" value="PTS_EIIB_2"/>
</dbReference>
<dbReference type="EMBL" id="QEIT01000013">
    <property type="protein sequence ID" value="PWZ76379.1"/>
    <property type="molecule type" value="Genomic_DNA"/>
</dbReference>
<proteinExistence type="predicted"/>
<dbReference type="Proteomes" id="UP000256409">
    <property type="component" value="Unassembled WGS sequence"/>
</dbReference>